<evidence type="ECO:0000256" key="1">
    <source>
        <dbReference type="SAM" id="MobiDB-lite"/>
    </source>
</evidence>
<dbReference type="AlphaFoldDB" id="A0A6D2JL59"/>
<feature type="compositionally biased region" description="Basic and acidic residues" evidence="1">
    <location>
        <begin position="60"/>
        <end position="72"/>
    </location>
</feature>
<sequence>MNPPPSSPRLPRKPPWDQHLLQQRSTQKPTSIPMSYLRFVPSNSQKRRRKEIKRQRRRQQRDFKTERRERRLPSKQLTKLAPRKRNKQLEKSEWFP</sequence>
<protein>
    <submittedName>
        <fullName evidence="2">Uncharacterized protein</fullName>
    </submittedName>
</protein>
<feature type="compositionally biased region" description="Basic residues" evidence="1">
    <location>
        <begin position="45"/>
        <end position="59"/>
    </location>
</feature>
<evidence type="ECO:0000313" key="3">
    <source>
        <dbReference type="Proteomes" id="UP000467841"/>
    </source>
</evidence>
<dbReference type="Proteomes" id="UP000467841">
    <property type="component" value="Unassembled WGS sequence"/>
</dbReference>
<organism evidence="2 3">
    <name type="scientific">Microthlaspi erraticum</name>
    <dbReference type="NCBI Taxonomy" id="1685480"/>
    <lineage>
        <taxon>Eukaryota</taxon>
        <taxon>Viridiplantae</taxon>
        <taxon>Streptophyta</taxon>
        <taxon>Embryophyta</taxon>
        <taxon>Tracheophyta</taxon>
        <taxon>Spermatophyta</taxon>
        <taxon>Magnoliopsida</taxon>
        <taxon>eudicotyledons</taxon>
        <taxon>Gunneridae</taxon>
        <taxon>Pentapetalae</taxon>
        <taxon>rosids</taxon>
        <taxon>malvids</taxon>
        <taxon>Brassicales</taxon>
        <taxon>Brassicaceae</taxon>
        <taxon>Coluteocarpeae</taxon>
        <taxon>Microthlaspi</taxon>
    </lineage>
</organism>
<feature type="compositionally biased region" description="Polar residues" evidence="1">
    <location>
        <begin position="20"/>
        <end position="33"/>
    </location>
</feature>
<feature type="region of interest" description="Disordered" evidence="1">
    <location>
        <begin position="1"/>
        <end position="96"/>
    </location>
</feature>
<reference evidence="2" key="1">
    <citation type="submission" date="2020-01" db="EMBL/GenBank/DDBJ databases">
        <authorList>
            <person name="Mishra B."/>
        </authorList>
    </citation>
    <scope>NUCLEOTIDE SEQUENCE [LARGE SCALE GENOMIC DNA]</scope>
</reference>
<evidence type="ECO:0000313" key="2">
    <source>
        <dbReference type="EMBL" id="CAA7040691.1"/>
    </source>
</evidence>
<feature type="compositionally biased region" description="Basic and acidic residues" evidence="1">
    <location>
        <begin position="87"/>
        <end position="96"/>
    </location>
</feature>
<dbReference type="EMBL" id="CACVBM020001232">
    <property type="protein sequence ID" value="CAA7040691.1"/>
    <property type="molecule type" value="Genomic_DNA"/>
</dbReference>
<gene>
    <name evidence="2" type="ORF">MERR_LOCUS27926</name>
</gene>
<accession>A0A6D2JL59</accession>
<keyword evidence="3" id="KW-1185">Reference proteome</keyword>
<comment type="caution">
    <text evidence="2">The sequence shown here is derived from an EMBL/GenBank/DDBJ whole genome shotgun (WGS) entry which is preliminary data.</text>
</comment>
<proteinExistence type="predicted"/>
<name>A0A6D2JL59_9BRAS</name>